<feature type="region of interest" description="Disordered" evidence="8">
    <location>
        <begin position="977"/>
        <end position="998"/>
    </location>
</feature>
<evidence type="ECO:0000313" key="11">
    <source>
        <dbReference type="Proteomes" id="UP000284706"/>
    </source>
</evidence>
<keyword evidence="2" id="KW-0808">Transferase</keyword>
<feature type="compositionally biased region" description="Polar residues" evidence="8">
    <location>
        <begin position="1773"/>
        <end position="1787"/>
    </location>
</feature>
<dbReference type="InterPro" id="IPR041577">
    <property type="entry name" value="RT_RNaseH_2"/>
</dbReference>
<feature type="region of interest" description="Disordered" evidence="8">
    <location>
        <begin position="1751"/>
        <end position="1796"/>
    </location>
</feature>
<proteinExistence type="predicted"/>
<evidence type="ECO:0000256" key="4">
    <source>
        <dbReference type="ARBA" id="ARBA00022722"/>
    </source>
</evidence>
<dbReference type="InParanoid" id="A0A409Y3E5"/>
<feature type="compositionally biased region" description="Low complexity" evidence="8">
    <location>
        <begin position="452"/>
        <end position="465"/>
    </location>
</feature>
<feature type="compositionally biased region" description="Pro residues" evidence="8">
    <location>
        <begin position="7"/>
        <end position="25"/>
    </location>
</feature>
<dbReference type="FunFam" id="3.30.70.270:FF:000020">
    <property type="entry name" value="Transposon Tf2-6 polyprotein-like Protein"/>
    <property type="match status" value="1"/>
</dbReference>
<keyword evidence="11" id="KW-1185">Reference proteome</keyword>
<dbReference type="STRING" id="231916.A0A409Y3E5"/>
<evidence type="ECO:0000256" key="1">
    <source>
        <dbReference type="ARBA" id="ARBA00022670"/>
    </source>
</evidence>
<evidence type="ECO:0000259" key="9">
    <source>
        <dbReference type="PROSITE" id="PS50878"/>
    </source>
</evidence>
<feature type="region of interest" description="Disordered" evidence="8">
    <location>
        <begin position="1176"/>
        <end position="1196"/>
    </location>
</feature>
<keyword evidence="7" id="KW-0695">RNA-directed DNA polymerase</keyword>
<feature type="region of interest" description="Disordered" evidence="8">
    <location>
        <begin position="1310"/>
        <end position="1349"/>
    </location>
</feature>
<feature type="region of interest" description="Disordered" evidence="8">
    <location>
        <begin position="1277"/>
        <end position="1296"/>
    </location>
</feature>
<dbReference type="EMBL" id="NHYE01001228">
    <property type="protein sequence ID" value="PPQ97535.1"/>
    <property type="molecule type" value="Genomic_DNA"/>
</dbReference>
<feature type="region of interest" description="Disordered" evidence="8">
    <location>
        <begin position="773"/>
        <end position="794"/>
    </location>
</feature>
<dbReference type="PROSITE" id="PS50878">
    <property type="entry name" value="RT_POL"/>
    <property type="match status" value="1"/>
</dbReference>
<accession>A0A409Y3E5</accession>
<dbReference type="GO" id="GO:0008233">
    <property type="term" value="F:peptidase activity"/>
    <property type="evidence" value="ECO:0007669"/>
    <property type="project" value="UniProtKB-KW"/>
</dbReference>
<dbReference type="OrthoDB" id="3061185at2759"/>
<keyword evidence="4" id="KW-0540">Nuclease</keyword>
<dbReference type="FunFam" id="3.10.10.10:FF:000007">
    <property type="entry name" value="Retrovirus-related Pol polyprotein from transposon 17.6-like Protein"/>
    <property type="match status" value="1"/>
</dbReference>
<dbReference type="InterPro" id="IPR043128">
    <property type="entry name" value="Rev_trsase/Diguanyl_cyclase"/>
</dbReference>
<dbReference type="CDD" id="cd01647">
    <property type="entry name" value="RT_LTR"/>
    <property type="match status" value="1"/>
</dbReference>
<evidence type="ECO:0000256" key="8">
    <source>
        <dbReference type="SAM" id="MobiDB-lite"/>
    </source>
</evidence>
<feature type="compositionally biased region" description="Basic and acidic residues" evidence="8">
    <location>
        <begin position="989"/>
        <end position="998"/>
    </location>
</feature>
<dbReference type="CDD" id="cd00303">
    <property type="entry name" value="retropepsin_like"/>
    <property type="match status" value="1"/>
</dbReference>
<dbReference type="Pfam" id="PF17919">
    <property type="entry name" value="RT_RNaseH_2"/>
    <property type="match status" value="1"/>
</dbReference>
<dbReference type="PANTHER" id="PTHR33064:SF37">
    <property type="entry name" value="RIBONUCLEASE H"/>
    <property type="match status" value="1"/>
</dbReference>
<feature type="domain" description="Reverse transcriptase" evidence="9">
    <location>
        <begin position="1434"/>
        <end position="1648"/>
    </location>
</feature>
<evidence type="ECO:0000256" key="6">
    <source>
        <dbReference type="ARBA" id="ARBA00022801"/>
    </source>
</evidence>
<feature type="compositionally biased region" description="Gly residues" evidence="8">
    <location>
        <begin position="475"/>
        <end position="520"/>
    </location>
</feature>
<feature type="compositionally biased region" description="Low complexity" evidence="8">
    <location>
        <begin position="1310"/>
        <end position="1328"/>
    </location>
</feature>
<dbReference type="Gene3D" id="3.30.70.270">
    <property type="match status" value="2"/>
</dbReference>
<evidence type="ECO:0000256" key="2">
    <source>
        <dbReference type="ARBA" id="ARBA00022679"/>
    </source>
</evidence>
<feature type="compositionally biased region" description="Basic and acidic residues" evidence="8">
    <location>
        <begin position="296"/>
        <end position="307"/>
    </location>
</feature>
<dbReference type="GO" id="GO:0006508">
    <property type="term" value="P:proteolysis"/>
    <property type="evidence" value="ECO:0007669"/>
    <property type="project" value="UniProtKB-KW"/>
</dbReference>
<feature type="region of interest" description="Disordered" evidence="8">
    <location>
        <begin position="256"/>
        <end position="537"/>
    </location>
</feature>
<feature type="region of interest" description="Disordered" evidence="8">
    <location>
        <begin position="1"/>
        <end position="79"/>
    </location>
</feature>
<dbReference type="Pfam" id="PF00078">
    <property type="entry name" value="RVT_1"/>
    <property type="match status" value="1"/>
</dbReference>
<dbReference type="Gene3D" id="3.10.10.10">
    <property type="entry name" value="HIV Type 1 Reverse Transcriptase, subunit A, domain 1"/>
    <property type="match status" value="1"/>
</dbReference>
<comment type="caution">
    <text evidence="10">The sequence shown here is derived from an EMBL/GenBank/DDBJ whole genome shotgun (WGS) entry which is preliminary data.</text>
</comment>
<dbReference type="Proteomes" id="UP000284706">
    <property type="component" value="Unassembled WGS sequence"/>
</dbReference>
<feature type="compositionally biased region" description="Polar residues" evidence="8">
    <location>
        <begin position="399"/>
        <end position="417"/>
    </location>
</feature>
<keyword evidence="1" id="KW-0645">Protease</keyword>
<feature type="compositionally biased region" description="Basic residues" evidence="8">
    <location>
        <begin position="1176"/>
        <end position="1189"/>
    </location>
</feature>
<organism evidence="10 11">
    <name type="scientific">Gymnopilus dilepis</name>
    <dbReference type="NCBI Taxonomy" id="231916"/>
    <lineage>
        <taxon>Eukaryota</taxon>
        <taxon>Fungi</taxon>
        <taxon>Dikarya</taxon>
        <taxon>Basidiomycota</taxon>
        <taxon>Agaricomycotina</taxon>
        <taxon>Agaricomycetes</taxon>
        <taxon>Agaricomycetidae</taxon>
        <taxon>Agaricales</taxon>
        <taxon>Agaricineae</taxon>
        <taxon>Hymenogastraceae</taxon>
        <taxon>Gymnopilus</taxon>
    </lineage>
</organism>
<evidence type="ECO:0000313" key="10">
    <source>
        <dbReference type="EMBL" id="PPQ97535.1"/>
    </source>
</evidence>
<keyword evidence="3" id="KW-0548">Nucleotidyltransferase</keyword>
<dbReference type="SUPFAM" id="SSF56672">
    <property type="entry name" value="DNA/RNA polymerases"/>
    <property type="match status" value="1"/>
</dbReference>
<keyword evidence="5" id="KW-0255">Endonuclease</keyword>
<evidence type="ECO:0000256" key="3">
    <source>
        <dbReference type="ARBA" id="ARBA00022695"/>
    </source>
</evidence>
<gene>
    <name evidence="10" type="ORF">CVT26_002411</name>
</gene>
<reference evidence="10 11" key="1">
    <citation type="journal article" date="2018" name="Evol. Lett.">
        <title>Horizontal gene cluster transfer increased hallucinogenic mushroom diversity.</title>
        <authorList>
            <person name="Reynolds H.T."/>
            <person name="Vijayakumar V."/>
            <person name="Gluck-Thaler E."/>
            <person name="Korotkin H.B."/>
            <person name="Matheny P.B."/>
            <person name="Slot J.C."/>
        </authorList>
    </citation>
    <scope>NUCLEOTIDE SEQUENCE [LARGE SCALE GENOMIC DNA]</scope>
    <source>
        <strain evidence="10 11">SRW20</strain>
    </source>
</reference>
<keyword evidence="6" id="KW-0378">Hydrolase</keyword>
<evidence type="ECO:0000256" key="7">
    <source>
        <dbReference type="ARBA" id="ARBA00022918"/>
    </source>
</evidence>
<name>A0A409Y3E5_9AGAR</name>
<dbReference type="InterPro" id="IPR043502">
    <property type="entry name" value="DNA/RNA_pol_sf"/>
</dbReference>
<protein>
    <recommendedName>
        <fullName evidence="9">Reverse transcriptase domain-containing protein</fullName>
    </recommendedName>
</protein>
<dbReference type="GO" id="GO:0004519">
    <property type="term" value="F:endonuclease activity"/>
    <property type="evidence" value="ECO:0007669"/>
    <property type="project" value="UniProtKB-KW"/>
</dbReference>
<dbReference type="GO" id="GO:0003964">
    <property type="term" value="F:RNA-directed DNA polymerase activity"/>
    <property type="evidence" value="ECO:0007669"/>
    <property type="project" value="UniProtKB-KW"/>
</dbReference>
<dbReference type="InterPro" id="IPR051320">
    <property type="entry name" value="Viral_Replic_Matur_Polypro"/>
</dbReference>
<dbReference type="PANTHER" id="PTHR33064">
    <property type="entry name" value="POL PROTEIN"/>
    <property type="match status" value="1"/>
</dbReference>
<evidence type="ECO:0000256" key="5">
    <source>
        <dbReference type="ARBA" id="ARBA00022759"/>
    </source>
</evidence>
<dbReference type="InterPro" id="IPR000477">
    <property type="entry name" value="RT_dom"/>
</dbReference>
<sequence>MPTQWGGPPPARPTPAPSTPNPLPTPTAGNRGEIPSSSGTLSSLADPMSDAEYEESPMAALQTDFHEDREEPSVASRASMLAEKKELAPDDVYDFGEGDENRYTRYALKVKLMDIVQNTVTDVDFSMRKMAGQIPGRKTHFKVDPDDVIIAALSGSQSLPQLHGAWTVLTKRMAAALKFADKYEKEFRERKLLTSPGSTPDVLHDDLQKIEDGQTKLKYMLTNFPRHNEDLTPDQRLSLTERDDWEVLDTPNWMKNLLDEPEPEEGQRSIDVRPVTPPNGPTRPTNELGLQETSDDDRAVLPRDRAQQRQKGRVSFGSPGPLIVHTARTPQEGLLGSGTPFKSQSGFLRGFDGERAPRFPPVRGAAEASSDTPNPLFGMATPGLALGLQDSQRAEDSQIPETPSQPPRTTSWMSYQFSHERQENPNPSSSKGLPPVPPPTPTNARAAKRTQPSQSSTESPSTPSSPSVPPSNPFGGSGGGPGGGGGGGNPGYGGGHGGGRGGGGGGFPGGPPIGGGGGFPGGPPAPNPTGPQQGGNFAVPTIKAELKLDQLPSWDGNHETAIEYFWKIQQLAALRGQIPEALGFWLWHNLKEGSTVQIWFATLPPVHQDYMRTNWLTWLNGIKEGYLGRTWQLRMNKKYESQSFRQFGHEGETPAAFIVRRIMYTRMLVRGDYGGRTEVYLVMQRAPISWGPVINLDSIRDSGTLYAKVTEHERALIYASSVERNQSHLITSDNLAFSLRKLGVNIASRPDRKPNDSSRNKFAHFTQSLEEDVKESSDWLDTSKEGDEPASINSSEDSILKEAYQVLKQRQRPPPKGGYPFPKNDHVKTKLGKLPPSPCKCCGSSNHWDKECPDWNTYLETRKQSANIALSWDTEEEGESRYSSAYSILLNEQIAEQMNATDSNTPTPDFLEAATVALKQALSVVTRSRKTGKRGVDDPHQPSVRIEEIEDEDDVRAKMKRKCESEAILEEVEDVQERESLNAEQNTIENRESEVKHERIRIPKAKRTEPGQSALGVSVVSMRGRVGSTRNPEIDLRLDSCADVTLISEEFYNSLKDKAPIRKGTKMYLWQLTDKDSEIKGYVRIPILVQESEKRTLEFEAEAYVVPQMTVPILLGEDFQLTYEILVERSVANGTTIHFKGTPYSIPGSPVERTSDFDRLRQSAYQTASFIKGKLHRKRKNKKKEKRKRAENEATTVRAAEDTKLRPDECKKVRVMGQFDNERTWFFERDIIISSADSLLVAPNLLFNASEPFIPISNTSTRPRMIRKGDVLGYVKDPEDYFDRPRSEEERENLQDRSKAYAEIIRQQTALATSTTVTTPESPAEETSGQFSSTNEESEEPDGPKTAALPDLTVYPSSEFEKILDIGDLPDDLRSKALDMLRKHEKAFGFDGRLGHYPGKVQIRTKDNQKPIALPMYGTSPAKRKVIDEQLDKWFEQDVIEPSNSPWGAPVVIAYRNGKPRFCVDYRKLNAVTTPDEFPLPRQSEILASLSGANVLSSLDALSGFTQLEMDEEHREKTAFRTHRGLFQFKRMPFGLRNGPAIFQRIMQGILSPYLWLFCLVYIDDIVVYSKSYEDHIEHLDKVLGLIEKSGITLSPTKCHLFYGSVLLLGHKVSRLGLSTHWEKVKAVMELERPNKLASLQTFLGMTVYFSAFIPYYADICAPLFALLRKGAKWSWGEEQELAWKKVKERLQQAPVLGHPIEGRPYRLYTDASDIALGCALQQIQPIKLKDLKGTKAYETVMKAHLRKEDPPKLPISLSTKVRDDREPMPTGQELSSQLKPDIQQQKGKLWPQKKG</sequence>
<feature type="compositionally biased region" description="Basic and acidic residues" evidence="8">
    <location>
        <begin position="774"/>
        <end position="787"/>
    </location>
</feature>